<dbReference type="Proteomes" id="UP001165121">
    <property type="component" value="Unassembled WGS sequence"/>
</dbReference>
<gene>
    <name evidence="3" type="ORF">Pfra01_001988800</name>
</gene>
<feature type="compositionally biased region" description="Low complexity" evidence="1">
    <location>
        <begin position="319"/>
        <end position="330"/>
    </location>
</feature>
<dbReference type="OrthoDB" id="168473at2759"/>
<evidence type="ECO:0000313" key="4">
    <source>
        <dbReference type="Proteomes" id="UP001165121"/>
    </source>
</evidence>
<reference evidence="3" key="1">
    <citation type="submission" date="2023-04" db="EMBL/GenBank/DDBJ databases">
        <title>Phytophthora fragariaefolia NBRC 109709.</title>
        <authorList>
            <person name="Ichikawa N."/>
            <person name="Sato H."/>
            <person name="Tonouchi N."/>
        </authorList>
    </citation>
    <scope>NUCLEOTIDE SEQUENCE</scope>
    <source>
        <strain evidence="3">NBRC 109709</strain>
    </source>
</reference>
<feature type="region of interest" description="Disordered" evidence="1">
    <location>
        <begin position="473"/>
        <end position="508"/>
    </location>
</feature>
<feature type="compositionally biased region" description="Low complexity" evidence="1">
    <location>
        <begin position="79"/>
        <end position="123"/>
    </location>
</feature>
<feature type="compositionally biased region" description="Low complexity" evidence="1">
    <location>
        <begin position="60"/>
        <end position="69"/>
    </location>
</feature>
<feature type="region of interest" description="Disordered" evidence="1">
    <location>
        <begin position="280"/>
        <end position="335"/>
    </location>
</feature>
<keyword evidence="2" id="KW-1133">Transmembrane helix</keyword>
<comment type="caution">
    <text evidence="3">The sequence shown here is derived from an EMBL/GenBank/DDBJ whole genome shotgun (WGS) entry which is preliminary data.</text>
</comment>
<keyword evidence="2" id="KW-0812">Transmembrane</keyword>
<evidence type="ECO:0000256" key="2">
    <source>
        <dbReference type="SAM" id="Phobius"/>
    </source>
</evidence>
<evidence type="ECO:0000313" key="3">
    <source>
        <dbReference type="EMBL" id="GMF50067.1"/>
    </source>
</evidence>
<feature type="transmembrane region" description="Helical" evidence="2">
    <location>
        <begin position="208"/>
        <end position="230"/>
    </location>
</feature>
<name>A0A9W6Y184_9STRA</name>
<organism evidence="3 4">
    <name type="scientific">Phytophthora fragariaefolia</name>
    <dbReference type="NCBI Taxonomy" id="1490495"/>
    <lineage>
        <taxon>Eukaryota</taxon>
        <taxon>Sar</taxon>
        <taxon>Stramenopiles</taxon>
        <taxon>Oomycota</taxon>
        <taxon>Peronosporomycetes</taxon>
        <taxon>Peronosporales</taxon>
        <taxon>Peronosporaceae</taxon>
        <taxon>Phytophthora</taxon>
    </lineage>
</organism>
<evidence type="ECO:0000256" key="1">
    <source>
        <dbReference type="SAM" id="MobiDB-lite"/>
    </source>
</evidence>
<proteinExistence type="predicted"/>
<keyword evidence="4" id="KW-1185">Reference proteome</keyword>
<dbReference type="AlphaFoldDB" id="A0A9W6Y184"/>
<keyword evidence="2" id="KW-0472">Membrane</keyword>
<feature type="compositionally biased region" description="Polar residues" evidence="1">
    <location>
        <begin position="284"/>
        <end position="293"/>
    </location>
</feature>
<feature type="compositionally biased region" description="Low complexity" evidence="1">
    <location>
        <begin position="130"/>
        <end position="184"/>
    </location>
</feature>
<feature type="compositionally biased region" description="Basic and acidic residues" evidence="1">
    <location>
        <begin position="498"/>
        <end position="508"/>
    </location>
</feature>
<sequence length="508" mass="52577">MAACSDVTTCLSEGSTECSLSSETCPPCVYALTGGDYSCYSRDTSGDCPFSGTYAECDKSSSYSSTKKSTSTDKDKSGDTTPTPTTKTPAKTTAAPSTSTDDSSTPATSTPETSTPETSAPETIASDNADTGTTGTTGTTDTTGTASSQTNSDDSTSTTQGGTTPSTTTASSDSDVTQSSQATSNSVSDKGTEQALTSSTATTSGSPAVVNLALIGGAVMLVVIVIAFVARRASKKKMAHTQERTISSQNSAWSDRTLGTATSGGNLYSTYSYKDEGGVGKSYGSDSQASSTYGPAYPGQMAHSEASPRPTADFSTYGSESQYSENSQYSDYGVSTGPELLPVGAVAGHYGDTNMPPSATGPSSFVNVTATSANRGSELDSMRSGHYPLTVSQLMPTAIDEDEEDAYANRRAAPRGYNMPTAVPPSTRNPQIYAASGVSATSSMRSDYDIVDPITMQDVEARNTEMMAENGQYPKFSFESEADIYDGGSSSGEESSDDERVRHGEHTI</sequence>
<protein>
    <submittedName>
        <fullName evidence="3">Unnamed protein product</fullName>
    </submittedName>
</protein>
<dbReference type="EMBL" id="BSXT01002646">
    <property type="protein sequence ID" value="GMF50067.1"/>
    <property type="molecule type" value="Genomic_DNA"/>
</dbReference>
<accession>A0A9W6Y184</accession>
<feature type="region of interest" description="Disordered" evidence="1">
    <location>
        <begin position="54"/>
        <end position="204"/>
    </location>
</feature>